<organism evidence="1">
    <name type="scientific">Cacopsylla melanoneura</name>
    <dbReference type="NCBI Taxonomy" id="428564"/>
    <lineage>
        <taxon>Eukaryota</taxon>
        <taxon>Metazoa</taxon>
        <taxon>Ecdysozoa</taxon>
        <taxon>Arthropoda</taxon>
        <taxon>Hexapoda</taxon>
        <taxon>Insecta</taxon>
        <taxon>Pterygota</taxon>
        <taxon>Neoptera</taxon>
        <taxon>Paraneoptera</taxon>
        <taxon>Hemiptera</taxon>
        <taxon>Sternorrhyncha</taxon>
        <taxon>Psylloidea</taxon>
        <taxon>Psyllidae</taxon>
        <taxon>Psyllinae</taxon>
        <taxon>Cacopsylla</taxon>
    </lineage>
</organism>
<dbReference type="AlphaFoldDB" id="A0A8D8R4M2"/>
<dbReference type="EMBL" id="HBUF01130305">
    <property type="protein sequence ID" value="CAG6644016.1"/>
    <property type="molecule type" value="Transcribed_RNA"/>
</dbReference>
<reference evidence="1" key="1">
    <citation type="submission" date="2021-05" db="EMBL/GenBank/DDBJ databases">
        <authorList>
            <person name="Alioto T."/>
            <person name="Alioto T."/>
            <person name="Gomez Garrido J."/>
        </authorList>
    </citation>
    <scope>NUCLEOTIDE SEQUENCE</scope>
</reference>
<accession>A0A8D8R4M2</accession>
<protein>
    <submittedName>
        <fullName evidence="1">Uncharacterized protein</fullName>
    </submittedName>
</protein>
<sequence>MLKAWVGSTWPENMSSIHESPGCNAGRMPYQSFHRRDIIFSTRIYFWSNQGGIKARLHIITIAGTDNSAGRGPCKHGMYCVNILHYMCVQCAACSYYQPISELGTPPDFMI</sequence>
<name>A0A8D8R4M2_9HEMI</name>
<proteinExistence type="predicted"/>
<evidence type="ECO:0000313" key="1">
    <source>
        <dbReference type="EMBL" id="CAG6644016.1"/>
    </source>
</evidence>